<dbReference type="Proteomes" id="UP000321497">
    <property type="component" value="Unassembled WGS sequence"/>
</dbReference>
<dbReference type="InterPro" id="IPR050570">
    <property type="entry name" value="Cell_wall_metabolism_enzyme"/>
</dbReference>
<evidence type="ECO:0000259" key="3">
    <source>
        <dbReference type="Pfam" id="PF01551"/>
    </source>
</evidence>
<evidence type="ECO:0000313" key="6">
    <source>
        <dbReference type="Proteomes" id="UP000321497"/>
    </source>
</evidence>
<dbReference type="AlphaFoldDB" id="A0A5C6Z5K5"/>
<dbReference type="CDD" id="cd12797">
    <property type="entry name" value="M23_peptidase"/>
    <property type="match status" value="1"/>
</dbReference>
<dbReference type="EMBL" id="VORT01000001">
    <property type="protein sequence ID" value="TXD74990.1"/>
    <property type="molecule type" value="Genomic_DNA"/>
</dbReference>
<evidence type="ECO:0000259" key="4">
    <source>
        <dbReference type="Pfam" id="PF18962"/>
    </source>
</evidence>
<protein>
    <submittedName>
        <fullName evidence="5">T9SS type A sorting domain-containing protein</fullName>
    </submittedName>
</protein>
<evidence type="ECO:0000313" key="5">
    <source>
        <dbReference type="EMBL" id="TXD74990.1"/>
    </source>
</evidence>
<organism evidence="5 6">
    <name type="scientific">Aequorivita antarctica</name>
    <dbReference type="NCBI Taxonomy" id="153266"/>
    <lineage>
        <taxon>Bacteria</taxon>
        <taxon>Pseudomonadati</taxon>
        <taxon>Bacteroidota</taxon>
        <taxon>Flavobacteriia</taxon>
        <taxon>Flavobacteriales</taxon>
        <taxon>Flavobacteriaceae</taxon>
        <taxon>Aequorivita</taxon>
    </lineage>
</organism>
<feature type="domain" description="Secretion system C-terminal sorting" evidence="4">
    <location>
        <begin position="394"/>
        <end position="462"/>
    </location>
</feature>
<proteinExistence type="predicted"/>
<dbReference type="InterPro" id="IPR026444">
    <property type="entry name" value="Secre_tail"/>
</dbReference>
<feature type="signal peptide" evidence="2">
    <location>
        <begin position="1"/>
        <end position="18"/>
    </location>
</feature>
<keyword evidence="1 2" id="KW-0732">Signal</keyword>
<accession>A0A5C6Z5K5</accession>
<keyword evidence="6" id="KW-1185">Reference proteome</keyword>
<dbReference type="Gene3D" id="2.70.70.10">
    <property type="entry name" value="Glucose Permease (Domain IIA)"/>
    <property type="match status" value="1"/>
</dbReference>
<dbReference type="Pfam" id="PF01551">
    <property type="entry name" value="Peptidase_M23"/>
    <property type="match status" value="1"/>
</dbReference>
<dbReference type="InterPro" id="IPR011055">
    <property type="entry name" value="Dup_hybrid_motif"/>
</dbReference>
<sequence length="464" mass="52279">MKKHLFYLLLGVSTFLTAQNKDFKAPSATFSFHPISLPKTECITDEQRTEVMQEIEVNKQAILQKNPSAFQKRGGHPLFILPFRPKTGYSDYGYYSLFNQVDQNLSPNGQLLDYNCGQRTYDWASGNHAGTDYVVWPYPWKKMEEDVMEVIAAAPGIIVDKRDGNFDHNCVNNGNPNWNGIILEHADGSRSWYWHFQNGSSTSKNIGDSVAAGEYLGRAGSSGSSDIPHLHFEVHDSVGNTIDPYAGPCNSMNADSWWINQPAYFVPEILTLSTHNSDDFDTECGVVENTYRELNFDTGETIRFRIFYRDIQLNSNTHITVNKPDGSILYDYDFASPWPDYTAAWAQWNFVADNTWPDGVYTITAQFGGNSYQTIFGIRTNLGTEDLQQTDIAIYPNPTSNKIFVEANSQIEKVEVYDVLGRKVLDVSPLSEKTELNMGSLKTGMYLAVISSEGKKTVKKIVKE</sequence>
<evidence type="ECO:0000256" key="1">
    <source>
        <dbReference type="ARBA" id="ARBA00022729"/>
    </source>
</evidence>
<dbReference type="SUPFAM" id="SSF51261">
    <property type="entry name" value="Duplicated hybrid motif"/>
    <property type="match status" value="1"/>
</dbReference>
<dbReference type="RefSeq" id="WP_111842788.1">
    <property type="nucleotide sequence ID" value="NZ_UEGI01000001.1"/>
</dbReference>
<reference evidence="5 6" key="1">
    <citation type="submission" date="2019-08" db="EMBL/GenBank/DDBJ databases">
        <title>Genome of Aequorivita antarctica SW49 (type strain).</title>
        <authorList>
            <person name="Bowman J.P."/>
        </authorList>
    </citation>
    <scope>NUCLEOTIDE SEQUENCE [LARGE SCALE GENOMIC DNA]</scope>
    <source>
        <strain evidence="5 6">SW49</strain>
    </source>
</reference>
<name>A0A5C6Z5K5_9FLAO</name>
<gene>
    <name evidence="5" type="ORF">ESU54_02015</name>
</gene>
<dbReference type="GO" id="GO:0004222">
    <property type="term" value="F:metalloendopeptidase activity"/>
    <property type="evidence" value="ECO:0007669"/>
    <property type="project" value="TreeGrafter"/>
</dbReference>
<dbReference type="PANTHER" id="PTHR21666:SF270">
    <property type="entry name" value="MUREIN HYDROLASE ACTIVATOR ENVC"/>
    <property type="match status" value="1"/>
</dbReference>
<dbReference type="InterPro" id="IPR016047">
    <property type="entry name" value="M23ase_b-sheet_dom"/>
</dbReference>
<dbReference type="OrthoDB" id="9809488at2"/>
<feature type="domain" description="M23ase beta-sheet core" evidence="3">
    <location>
        <begin position="149"/>
        <end position="244"/>
    </location>
</feature>
<dbReference type="PANTHER" id="PTHR21666">
    <property type="entry name" value="PEPTIDASE-RELATED"/>
    <property type="match status" value="1"/>
</dbReference>
<evidence type="ECO:0000256" key="2">
    <source>
        <dbReference type="SAM" id="SignalP"/>
    </source>
</evidence>
<dbReference type="Pfam" id="PF18962">
    <property type="entry name" value="Por_Secre_tail"/>
    <property type="match status" value="1"/>
</dbReference>
<feature type="chain" id="PRO_5023081239" evidence="2">
    <location>
        <begin position="19"/>
        <end position="464"/>
    </location>
</feature>
<dbReference type="NCBIfam" id="TIGR04183">
    <property type="entry name" value="Por_Secre_tail"/>
    <property type="match status" value="1"/>
</dbReference>
<comment type="caution">
    <text evidence="5">The sequence shown here is derived from an EMBL/GenBank/DDBJ whole genome shotgun (WGS) entry which is preliminary data.</text>
</comment>